<evidence type="ECO:0000256" key="1">
    <source>
        <dbReference type="ARBA" id="ARBA00004606"/>
    </source>
</evidence>
<evidence type="ECO:0000259" key="15">
    <source>
        <dbReference type="Pfam" id="PF17039"/>
    </source>
</evidence>
<dbReference type="InterPro" id="IPR031481">
    <property type="entry name" value="Glyco_tran_10_N"/>
</dbReference>
<dbReference type="OrthoDB" id="427096at2759"/>
<feature type="domain" description="Fucosyltransferase C-terminal" evidence="14">
    <location>
        <begin position="141"/>
        <end position="312"/>
    </location>
</feature>
<evidence type="ECO:0000313" key="17">
    <source>
        <dbReference type="Proteomes" id="UP000605846"/>
    </source>
</evidence>
<dbReference type="InterPro" id="IPR001503">
    <property type="entry name" value="Glyco_trans_10"/>
</dbReference>
<evidence type="ECO:0000256" key="5">
    <source>
        <dbReference type="ARBA" id="ARBA00022679"/>
    </source>
</evidence>
<dbReference type="AlphaFoldDB" id="A0A8H7BRB3"/>
<evidence type="ECO:0000256" key="7">
    <source>
        <dbReference type="ARBA" id="ARBA00022968"/>
    </source>
</evidence>
<dbReference type="InterPro" id="IPR038577">
    <property type="entry name" value="GT10-like_C_sf"/>
</dbReference>
<dbReference type="Gene3D" id="3.40.50.11660">
    <property type="entry name" value="Glycosyl transferase family 10, C-terminal domain"/>
    <property type="match status" value="1"/>
</dbReference>
<protein>
    <recommendedName>
        <fullName evidence="12">Fucosyltransferase</fullName>
        <ecNumber evidence="12">2.4.1.-</ecNumber>
    </recommendedName>
</protein>
<dbReference type="PANTHER" id="PTHR11929:SF194">
    <property type="entry name" value="ALPHA-(1,3)-FUCOSYLTRANSFERASE 10"/>
    <property type="match status" value="1"/>
</dbReference>
<dbReference type="EMBL" id="JABAYA010000016">
    <property type="protein sequence ID" value="KAF7730428.1"/>
    <property type="molecule type" value="Genomic_DNA"/>
</dbReference>
<dbReference type="PANTHER" id="PTHR11929">
    <property type="entry name" value="ALPHA- 1,3 -FUCOSYLTRANSFERASE"/>
    <property type="match status" value="1"/>
</dbReference>
<evidence type="ECO:0000256" key="4">
    <source>
        <dbReference type="ARBA" id="ARBA00022676"/>
    </source>
</evidence>
<dbReference type="UniPathway" id="UPA00378"/>
<dbReference type="InterPro" id="IPR055270">
    <property type="entry name" value="Glyco_tran_10_C"/>
</dbReference>
<dbReference type="Proteomes" id="UP000605846">
    <property type="component" value="Unassembled WGS sequence"/>
</dbReference>
<dbReference type="SUPFAM" id="SSF53756">
    <property type="entry name" value="UDP-Glycosyltransferase/glycogen phosphorylase"/>
    <property type="match status" value="1"/>
</dbReference>
<organism evidence="16 17">
    <name type="scientific">Apophysomyces ossiformis</name>
    <dbReference type="NCBI Taxonomy" id="679940"/>
    <lineage>
        <taxon>Eukaryota</taxon>
        <taxon>Fungi</taxon>
        <taxon>Fungi incertae sedis</taxon>
        <taxon>Mucoromycota</taxon>
        <taxon>Mucoromycotina</taxon>
        <taxon>Mucoromycetes</taxon>
        <taxon>Mucorales</taxon>
        <taxon>Mucorineae</taxon>
        <taxon>Mucoraceae</taxon>
        <taxon>Apophysomyces</taxon>
    </lineage>
</organism>
<evidence type="ECO:0000256" key="6">
    <source>
        <dbReference type="ARBA" id="ARBA00022692"/>
    </source>
</evidence>
<dbReference type="Pfam" id="PF00852">
    <property type="entry name" value="Glyco_transf_10"/>
    <property type="match status" value="1"/>
</dbReference>
<feature type="region of interest" description="Disordered" evidence="13">
    <location>
        <begin position="1"/>
        <end position="22"/>
    </location>
</feature>
<keyword evidence="6 12" id="KW-0812">Transmembrane</keyword>
<keyword evidence="17" id="KW-1185">Reference proteome</keyword>
<keyword evidence="9 12" id="KW-0472">Membrane</keyword>
<evidence type="ECO:0000256" key="3">
    <source>
        <dbReference type="ARBA" id="ARBA00008919"/>
    </source>
</evidence>
<accession>A0A8H7BRB3</accession>
<evidence type="ECO:0000313" key="16">
    <source>
        <dbReference type="EMBL" id="KAF7730428.1"/>
    </source>
</evidence>
<proteinExistence type="inferred from homology"/>
<feature type="transmembrane region" description="Helical" evidence="12">
    <location>
        <begin position="398"/>
        <end position="419"/>
    </location>
</feature>
<comment type="similarity">
    <text evidence="3 12">Belongs to the glycosyltransferase 10 family.</text>
</comment>
<name>A0A8H7BRB3_9FUNG</name>
<comment type="caution">
    <text evidence="16">The sequence shown here is derived from an EMBL/GenBank/DDBJ whole genome shotgun (WGS) entry which is preliminary data.</text>
</comment>
<reference evidence="16" key="1">
    <citation type="submission" date="2020-01" db="EMBL/GenBank/DDBJ databases">
        <title>Genome Sequencing of Three Apophysomyces-Like Fungal Strains Confirms a Novel Fungal Genus in the Mucoromycota with divergent Burkholderia-like Endosymbiotic Bacteria.</title>
        <authorList>
            <person name="Stajich J.E."/>
            <person name="Macias A.M."/>
            <person name="Carter-House D."/>
            <person name="Lovett B."/>
            <person name="Kasson L.R."/>
            <person name="Berry K."/>
            <person name="Grigoriev I."/>
            <person name="Chang Y."/>
            <person name="Spatafora J."/>
            <person name="Kasson M.T."/>
        </authorList>
    </citation>
    <scope>NUCLEOTIDE SEQUENCE</scope>
    <source>
        <strain evidence="16">NRRL A-21654</strain>
    </source>
</reference>
<dbReference type="Pfam" id="PF17039">
    <property type="entry name" value="Glyco_tran_10_N"/>
    <property type="match status" value="1"/>
</dbReference>
<sequence>MFEGLASSLDSDEHQGEDNIIGTECPPPGGFYFANETSWCTITPNTTDLDNVAAYVFHAADYAPSTMPPRIDRQPFILETQESPLTAPFRTSTEEMKKFDYLASYHFKSQFLFPYYGPDLIDVVNRPLPENFMATKTDRAPILWIARNCQASNARQVYIEELMKHVKVDSYSYCLNNKPFPDNKTRLELMAEYKFYLAVENANCDDYVTEKLFDTFMQSAVPIVDGPQSYDGFIPTNHSVIRMDQYLDPRDLAAYINYLDSNDTAYLEYLSFRKSATNVYSRQDLEPSFVKNWGNRTLHNERSSWCSVCRGVAPLWRSRHDPSFNFVQPDPSERFLTDTSCMTSAKWDYVANGPPFIPPWLAKPEKEAPQITSEQEPNYESALVAVTADTTERSSISMMWASEAFVCMTFLAFIVWMLYRRRYLPKVRSPSPA</sequence>
<keyword evidence="4 12" id="KW-0328">Glycosyltransferase</keyword>
<keyword evidence="8 12" id="KW-1133">Transmembrane helix</keyword>
<dbReference type="EC" id="2.4.1.-" evidence="12"/>
<evidence type="ECO:0000256" key="11">
    <source>
        <dbReference type="ARBA" id="ARBA00037847"/>
    </source>
</evidence>
<comment type="subcellular location">
    <subcellularLocation>
        <location evidence="11">Endomembrane system</location>
        <topology evidence="11">Single-pass membrane protein</topology>
    </subcellularLocation>
    <subcellularLocation>
        <location evidence="12">Golgi apparatus</location>
        <location evidence="12">Golgi stack membrane</location>
        <topology evidence="12">Single-pass type II membrane protein</topology>
    </subcellularLocation>
    <subcellularLocation>
        <location evidence="1">Membrane</location>
        <topology evidence="1">Single-pass type II membrane protein</topology>
    </subcellularLocation>
</comment>
<feature type="domain" description="Fucosyltransferase N-terminal" evidence="15">
    <location>
        <begin position="36"/>
        <end position="115"/>
    </location>
</feature>
<keyword evidence="7" id="KW-0735">Signal-anchor</keyword>
<dbReference type="FunFam" id="3.40.50.11660:FF:000002">
    <property type="entry name" value="Alpha-(1,3)-fucosyltransferase"/>
    <property type="match status" value="1"/>
</dbReference>
<keyword evidence="5 12" id="KW-0808">Transferase</keyword>
<comment type="pathway">
    <text evidence="2">Protein modification; protein glycosylation.</text>
</comment>
<keyword evidence="10" id="KW-0325">Glycoprotein</keyword>
<evidence type="ECO:0000259" key="14">
    <source>
        <dbReference type="Pfam" id="PF00852"/>
    </source>
</evidence>
<dbReference type="GO" id="GO:0032580">
    <property type="term" value="C:Golgi cisterna membrane"/>
    <property type="evidence" value="ECO:0007669"/>
    <property type="project" value="UniProtKB-SubCell"/>
</dbReference>
<evidence type="ECO:0000256" key="10">
    <source>
        <dbReference type="ARBA" id="ARBA00023180"/>
    </source>
</evidence>
<evidence type="ECO:0000256" key="9">
    <source>
        <dbReference type="ARBA" id="ARBA00023136"/>
    </source>
</evidence>
<keyword evidence="12" id="KW-0333">Golgi apparatus</keyword>
<gene>
    <name evidence="16" type="ORF">EC973_002235</name>
</gene>
<evidence type="ECO:0000256" key="2">
    <source>
        <dbReference type="ARBA" id="ARBA00004922"/>
    </source>
</evidence>
<dbReference type="GO" id="GO:0046920">
    <property type="term" value="F:alpha-(1-&gt;3)-fucosyltransferase activity"/>
    <property type="evidence" value="ECO:0007669"/>
    <property type="project" value="TreeGrafter"/>
</dbReference>
<evidence type="ECO:0000256" key="12">
    <source>
        <dbReference type="RuleBase" id="RU003832"/>
    </source>
</evidence>
<evidence type="ECO:0000256" key="8">
    <source>
        <dbReference type="ARBA" id="ARBA00022989"/>
    </source>
</evidence>
<evidence type="ECO:0000256" key="13">
    <source>
        <dbReference type="SAM" id="MobiDB-lite"/>
    </source>
</evidence>